<proteinExistence type="predicted"/>
<gene>
    <name evidence="2" type="ORF">SAMN05216375_11936</name>
    <name evidence="1" type="ORF">TR210_388</name>
</gene>
<dbReference type="InterPro" id="IPR023393">
    <property type="entry name" value="START-like_dom_sf"/>
</dbReference>
<accession>A0A143YBF6</accession>
<evidence type="ECO:0008006" key="5">
    <source>
        <dbReference type="Google" id="ProtNLM"/>
    </source>
</evidence>
<dbReference type="EMBL" id="FJNB01000002">
    <property type="protein sequence ID" value="CZQ84748.1"/>
    <property type="molecule type" value="Genomic_DNA"/>
</dbReference>
<dbReference type="Proteomes" id="UP000076878">
    <property type="component" value="Unassembled WGS sequence"/>
</dbReference>
<evidence type="ECO:0000313" key="1">
    <source>
        <dbReference type="EMBL" id="CZQ84748.1"/>
    </source>
</evidence>
<dbReference type="AlphaFoldDB" id="A0A143YBF6"/>
<protein>
    <recommendedName>
        <fullName evidence="5">Polyketide cyclase / dehydrase and lipid transport</fullName>
    </recommendedName>
</protein>
<dbReference type="SUPFAM" id="SSF55961">
    <property type="entry name" value="Bet v1-like"/>
    <property type="match status" value="1"/>
</dbReference>
<dbReference type="Gene3D" id="3.30.530.20">
    <property type="match status" value="1"/>
</dbReference>
<dbReference type="Proteomes" id="UP000199280">
    <property type="component" value="Unassembled WGS sequence"/>
</dbReference>
<organism evidence="1 3">
    <name type="scientific">Trichococcus ilyis</name>
    <dbReference type="NCBI Taxonomy" id="640938"/>
    <lineage>
        <taxon>Bacteria</taxon>
        <taxon>Bacillati</taxon>
        <taxon>Bacillota</taxon>
        <taxon>Bacilli</taxon>
        <taxon>Lactobacillales</taxon>
        <taxon>Carnobacteriaceae</taxon>
        <taxon>Trichococcus</taxon>
    </lineage>
</organism>
<dbReference type="EMBL" id="FNYT01000019">
    <property type="protein sequence ID" value="SEJ61360.1"/>
    <property type="molecule type" value="Genomic_DNA"/>
</dbReference>
<keyword evidence="4" id="KW-1185">Reference proteome</keyword>
<reference evidence="2 4" key="2">
    <citation type="submission" date="2016-10" db="EMBL/GenBank/DDBJ databases">
        <authorList>
            <person name="Varghese N."/>
            <person name="Submissions S."/>
        </authorList>
    </citation>
    <scope>NUCLEOTIDE SEQUENCE [LARGE SCALE GENOMIC DNA]</scope>
    <source>
        <strain evidence="2 4">DSM 22150</strain>
    </source>
</reference>
<sequence length="156" mass="17903">MQYLKEENMKELQFSIEIKAAKEKVWATLWEDTSFRDWANIIDEGTYMKGAMEEGKEIQFLSSVNGYGVTSLVEKLDPNAFILFRHSADTQASGQQEREKEWTGGTESYTLTEKDGVTTLLVKTEVPSEMEEVFTVRLPKVLERIKTLAVKHEESE</sequence>
<dbReference type="STRING" id="640938.TR210_388"/>
<name>A0A143YBF6_9LACT</name>
<evidence type="ECO:0000313" key="2">
    <source>
        <dbReference type="EMBL" id="SEJ61360.1"/>
    </source>
</evidence>
<evidence type="ECO:0000313" key="4">
    <source>
        <dbReference type="Proteomes" id="UP000199280"/>
    </source>
</evidence>
<reference evidence="1 3" key="1">
    <citation type="submission" date="2016-02" db="EMBL/GenBank/DDBJ databases">
        <authorList>
            <person name="Wen L."/>
            <person name="He K."/>
            <person name="Yang H."/>
        </authorList>
    </citation>
    <scope>NUCLEOTIDE SEQUENCE [LARGE SCALE GENOMIC DNA]</scope>
    <source>
        <strain evidence="1">Trichococcus_R210</strain>
    </source>
</reference>
<evidence type="ECO:0000313" key="3">
    <source>
        <dbReference type="Proteomes" id="UP000076878"/>
    </source>
</evidence>